<dbReference type="SUPFAM" id="SSF52096">
    <property type="entry name" value="ClpP/crotonase"/>
    <property type="match status" value="1"/>
</dbReference>
<evidence type="ECO:0000256" key="3">
    <source>
        <dbReference type="ARBA" id="ARBA00022832"/>
    </source>
</evidence>
<dbReference type="InterPro" id="IPR029045">
    <property type="entry name" value="ClpP/crotonase-like_dom_sf"/>
</dbReference>
<protein>
    <submittedName>
        <fullName evidence="8">Enoyl-CoA hydratase/isomerase family protein</fullName>
    </submittedName>
</protein>
<dbReference type="GO" id="GO:0004300">
    <property type="term" value="F:enoyl-CoA hydratase activity"/>
    <property type="evidence" value="ECO:0007669"/>
    <property type="project" value="UniProtKB-EC"/>
</dbReference>
<keyword evidence="3" id="KW-0443">Lipid metabolism</keyword>
<dbReference type="Pfam" id="PF00378">
    <property type="entry name" value="ECH_1"/>
    <property type="match status" value="1"/>
</dbReference>
<sequence>MTTTEVGSVDNAASTEPDYSDEVLYEVRGNAAWITINRPHRRNAMARRTVNQLTEAFVEAGEDPDVFAVVITGAGDKAFCAGGDMKEMDDIARSGRQVHVPMTGLYRALFEVMLETYKPVIAAINGHAIAGGCEIVLSSDVRIAVEGATIGLTEARRGMGANLGSVLLPRLVPRAVAMDLLYTARTIPVEEAKEMGLINRVVPREDFEAEVQKYVDDILANSPVTLRRYKEMATKSWGLPLPSALRLNVGPNPYLSEDRVEGVRAFLEKRAPVWKNR</sequence>
<dbReference type="PANTHER" id="PTHR11941:SF54">
    <property type="entry name" value="ENOYL-COA HYDRATASE, MITOCHONDRIAL"/>
    <property type="match status" value="1"/>
</dbReference>
<dbReference type="PANTHER" id="PTHR11941">
    <property type="entry name" value="ENOYL-COA HYDRATASE-RELATED"/>
    <property type="match status" value="1"/>
</dbReference>
<dbReference type="Proteomes" id="UP001162740">
    <property type="component" value="Chromosome"/>
</dbReference>
<evidence type="ECO:0000313" key="8">
    <source>
        <dbReference type="EMBL" id="UZF45420.1"/>
    </source>
</evidence>
<dbReference type="InterPro" id="IPR014748">
    <property type="entry name" value="Enoyl-CoA_hydra_C"/>
</dbReference>
<dbReference type="Gene3D" id="1.10.12.10">
    <property type="entry name" value="Lyase 2-enoyl-coa Hydratase, Chain A, domain 2"/>
    <property type="match status" value="1"/>
</dbReference>
<evidence type="ECO:0000256" key="1">
    <source>
        <dbReference type="ARBA" id="ARBA00002994"/>
    </source>
</evidence>
<keyword evidence="4" id="KW-0456">Lyase</keyword>
<evidence type="ECO:0000256" key="2">
    <source>
        <dbReference type="ARBA" id="ARBA00005254"/>
    </source>
</evidence>
<comment type="catalytic activity">
    <reaction evidence="6">
        <text>a 4-saturated-(3S)-3-hydroxyacyl-CoA = a (3E)-enoyl-CoA + H2O</text>
        <dbReference type="Rhea" id="RHEA:20724"/>
        <dbReference type="ChEBI" id="CHEBI:15377"/>
        <dbReference type="ChEBI" id="CHEBI:58521"/>
        <dbReference type="ChEBI" id="CHEBI:137480"/>
        <dbReference type="EC" id="4.2.1.17"/>
    </reaction>
</comment>
<organism evidence="8 9">
    <name type="scientific">Rhodococcus rhodochrous</name>
    <dbReference type="NCBI Taxonomy" id="1829"/>
    <lineage>
        <taxon>Bacteria</taxon>
        <taxon>Bacillati</taxon>
        <taxon>Actinomycetota</taxon>
        <taxon>Actinomycetes</taxon>
        <taxon>Mycobacteriales</taxon>
        <taxon>Nocardiaceae</taxon>
        <taxon>Rhodococcus</taxon>
    </lineage>
</organism>
<evidence type="ECO:0000256" key="4">
    <source>
        <dbReference type="ARBA" id="ARBA00023239"/>
    </source>
</evidence>
<proteinExistence type="inferred from homology"/>
<dbReference type="GO" id="GO:0006635">
    <property type="term" value="P:fatty acid beta-oxidation"/>
    <property type="evidence" value="ECO:0007669"/>
    <property type="project" value="TreeGrafter"/>
</dbReference>
<dbReference type="RefSeq" id="WP_080968318.1">
    <property type="nucleotide sequence ID" value="NZ_CP083974.1"/>
</dbReference>
<dbReference type="CDD" id="cd06558">
    <property type="entry name" value="crotonase-like"/>
    <property type="match status" value="1"/>
</dbReference>
<dbReference type="InterPro" id="IPR001753">
    <property type="entry name" value="Enoyl-CoA_hydra/iso"/>
</dbReference>
<comment type="catalytic activity">
    <reaction evidence="5">
        <text>a (3S)-3-hydroxyacyl-CoA = a (2E)-enoyl-CoA + H2O</text>
        <dbReference type="Rhea" id="RHEA:16105"/>
        <dbReference type="ChEBI" id="CHEBI:15377"/>
        <dbReference type="ChEBI" id="CHEBI:57318"/>
        <dbReference type="ChEBI" id="CHEBI:58856"/>
        <dbReference type="EC" id="4.2.1.17"/>
    </reaction>
</comment>
<evidence type="ECO:0000313" key="9">
    <source>
        <dbReference type="Proteomes" id="UP001162740"/>
    </source>
</evidence>
<evidence type="ECO:0000256" key="6">
    <source>
        <dbReference type="ARBA" id="ARBA00023717"/>
    </source>
</evidence>
<dbReference type="InterPro" id="IPR018376">
    <property type="entry name" value="Enoyl-CoA_hyd/isom_CS"/>
</dbReference>
<dbReference type="AlphaFoldDB" id="A0AA46WW39"/>
<dbReference type="EMBL" id="CP083974">
    <property type="protein sequence ID" value="UZF45420.1"/>
    <property type="molecule type" value="Genomic_DNA"/>
</dbReference>
<keyword evidence="3" id="KW-0276">Fatty acid metabolism</keyword>
<name>A0AA46WW39_RHORH</name>
<gene>
    <name evidence="8" type="ORF">KUM34_001530</name>
</gene>
<dbReference type="Gene3D" id="3.90.226.10">
    <property type="entry name" value="2-enoyl-CoA Hydratase, Chain A, domain 1"/>
    <property type="match status" value="1"/>
</dbReference>
<reference evidence="8 9" key="1">
    <citation type="journal article" date="2021" name="Front. Microbiol.">
        <title>Bacterial Transformation of Aromatic Monomers in Softwood Black Liquor.</title>
        <authorList>
            <person name="Navas L.E."/>
            <person name="Dexter G."/>
            <person name="Liu J."/>
            <person name="Levy-Booth D."/>
            <person name="Cho M."/>
            <person name="Jang S.K."/>
            <person name="Mansfield S.D."/>
            <person name="Renneckar S."/>
            <person name="Mohn W.W."/>
            <person name="Eltis L.D."/>
        </authorList>
    </citation>
    <scope>NUCLEOTIDE SEQUENCE [LARGE SCALE GENOMIC DNA]</scope>
    <source>
        <strain evidence="8 9">GD02</strain>
    </source>
</reference>
<comment type="function">
    <text evidence="1">Could possibly oxidize fatty acids using specific components.</text>
</comment>
<accession>A0AA46WW39</accession>
<evidence type="ECO:0000256" key="5">
    <source>
        <dbReference type="ARBA" id="ARBA00023709"/>
    </source>
</evidence>
<comment type="similarity">
    <text evidence="2 7">Belongs to the enoyl-CoA hydratase/isomerase family.</text>
</comment>
<dbReference type="PROSITE" id="PS00166">
    <property type="entry name" value="ENOYL_COA_HYDRATASE"/>
    <property type="match status" value="1"/>
</dbReference>
<evidence type="ECO:0000256" key="7">
    <source>
        <dbReference type="RuleBase" id="RU003707"/>
    </source>
</evidence>